<dbReference type="GO" id="GO:0071013">
    <property type="term" value="C:catalytic step 2 spliceosome"/>
    <property type="evidence" value="ECO:0007669"/>
    <property type="project" value="TreeGrafter"/>
</dbReference>
<accession>A0AAW0I6Y2</accession>
<dbReference type="Proteomes" id="UP001488838">
    <property type="component" value="Unassembled WGS sequence"/>
</dbReference>
<dbReference type="InterPro" id="IPR000504">
    <property type="entry name" value="RRM_dom"/>
</dbReference>
<sequence>MEGHDPKEPEQLRKLFIGGLSFEASDDSLRERCEKWGTLTDCMVMRDPQTKHSRGFGFVIYSCVEKADAAVCAQPHKVDGCVGEPKRSVFREDSVKPGAHLTVKKIFVGGIKEDTEEYLRDYFEKYGKIEAIEVMEARQSGEKRGFAFVTSVDHEIVVQKTTLLMGVIVK</sequence>
<organism evidence="4 5">
    <name type="scientific">Myodes glareolus</name>
    <name type="common">Bank vole</name>
    <name type="synonym">Clethrionomys glareolus</name>
    <dbReference type="NCBI Taxonomy" id="447135"/>
    <lineage>
        <taxon>Eukaryota</taxon>
        <taxon>Metazoa</taxon>
        <taxon>Chordata</taxon>
        <taxon>Craniata</taxon>
        <taxon>Vertebrata</taxon>
        <taxon>Euteleostomi</taxon>
        <taxon>Mammalia</taxon>
        <taxon>Eutheria</taxon>
        <taxon>Euarchontoglires</taxon>
        <taxon>Glires</taxon>
        <taxon>Rodentia</taxon>
        <taxon>Myomorpha</taxon>
        <taxon>Muroidea</taxon>
        <taxon>Cricetidae</taxon>
        <taxon>Arvicolinae</taxon>
        <taxon>Myodes</taxon>
    </lineage>
</organism>
<dbReference type="PANTHER" id="PTHR48026">
    <property type="entry name" value="HOMOLOGOUS TO DROSOPHILA SQD (SQUID) PROTEIN"/>
    <property type="match status" value="1"/>
</dbReference>
<feature type="domain" description="RRM" evidence="3">
    <location>
        <begin position="13"/>
        <end position="80"/>
    </location>
</feature>
<evidence type="ECO:0000256" key="1">
    <source>
        <dbReference type="ARBA" id="ARBA00022884"/>
    </source>
</evidence>
<reference evidence="4 5" key="1">
    <citation type="journal article" date="2023" name="bioRxiv">
        <title>Conserved and derived expression patterns and positive selection on dental genes reveal complex evolutionary context of ever-growing rodent molars.</title>
        <authorList>
            <person name="Calamari Z.T."/>
            <person name="Song A."/>
            <person name="Cohen E."/>
            <person name="Akter M."/>
            <person name="Roy R.D."/>
            <person name="Hallikas O."/>
            <person name="Christensen M.M."/>
            <person name="Li P."/>
            <person name="Marangoni P."/>
            <person name="Jernvall J."/>
            <person name="Klein O.D."/>
        </authorList>
    </citation>
    <scope>NUCLEOTIDE SEQUENCE [LARGE SCALE GENOMIC DNA]</scope>
    <source>
        <strain evidence="4">V071</strain>
    </source>
</reference>
<dbReference type="PROSITE" id="PS50102">
    <property type="entry name" value="RRM"/>
    <property type="match status" value="2"/>
</dbReference>
<proteinExistence type="predicted"/>
<evidence type="ECO:0000256" key="2">
    <source>
        <dbReference type="PROSITE-ProRule" id="PRU00176"/>
    </source>
</evidence>
<evidence type="ECO:0000313" key="5">
    <source>
        <dbReference type="Proteomes" id="UP001488838"/>
    </source>
</evidence>
<evidence type="ECO:0000313" key="4">
    <source>
        <dbReference type="EMBL" id="KAK7810233.1"/>
    </source>
</evidence>
<dbReference type="PANTHER" id="PTHR48026:SF12">
    <property type="entry name" value="HETEROGENEOUS NUCLEAR RIBONUCLEOPROTEIN A3"/>
    <property type="match status" value="1"/>
</dbReference>
<gene>
    <name evidence="4" type="ORF">U0070_010397</name>
</gene>
<dbReference type="InterPro" id="IPR012677">
    <property type="entry name" value="Nucleotide-bd_a/b_plait_sf"/>
</dbReference>
<dbReference type="EMBL" id="JBBHLL010000201">
    <property type="protein sequence ID" value="KAK7810233.1"/>
    <property type="molecule type" value="Genomic_DNA"/>
</dbReference>
<keyword evidence="1 2" id="KW-0694">RNA-binding</keyword>
<dbReference type="Pfam" id="PF00076">
    <property type="entry name" value="RRM_1"/>
    <property type="match status" value="2"/>
</dbReference>
<dbReference type="FunFam" id="3.30.70.330:FF:000048">
    <property type="entry name" value="Heterogeneous nuclear ribonucleoprotein a1 isoform"/>
    <property type="match status" value="1"/>
</dbReference>
<dbReference type="AlphaFoldDB" id="A0AAW0I6Y2"/>
<evidence type="ECO:0000259" key="3">
    <source>
        <dbReference type="PROSITE" id="PS50102"/>
    </source>
</evidence>
<dbReference type="GO" id="GO:0003730">
    <property type="term" value="F:mRNA 3'-UTR binding"/>
    <property type="evidence" value="ECO:0007669"/>
    <property type="project" value="TreeGrafter"/>
</dbReference>
<dbReference type="InterPro" id="IPR035979">
    <property type="entry name" value="RBD_domain_sf"/>
</dbReference>
<dbReference type="Gene3D" id="3.30.70.330">
    <property type="match status" value="2"/>
</dbReference>
<dbReference type="SMART" id="SM00360">
    <property type="entry name" value="RRM"/>
    <property type="match status" value="2"/>
</dbReference>
<keyword evidence="5" id="KW-1185">Reference proteome</keyword>
<dbReference type="GO" id="GO:0000398">
    <property type="term" value="P:mRNA splicing, via spliceosome"/>
    <property type="evidence" value="ECO:0007669"/>
    <property type="project" value="TreeGrafter"/>
</dbReference>
<name>A0AAW0I6Y2_MYOGA</name>
<comment type="caution">
    <text evidence="4">The sequence shown here is derived from an EMBL/GenBank/DDBJ whole genome shotgun (WGS) entry which is preliminary data.</text>
</comment>
<dbReference type="SUPFAM" id="SSF54928">
    <property type="entry name" value="RNA-binding domain, RBD"/>
    <property type="match status" value="1"/>
</dbReference>
<feature type="domain" description="RRM" evidence="3">
    <location>
        <begin position="104"/>
        <end position="170"/>
    </location>
</feature>
<protein>
    <recommendedName>
        <fullName evidence="3">RRM domain-containing protein</fullName>
    </recommendedName>
</protein>